<comment type="caution">
    <text evidence="2">The sequence shown here is derived from an EMBL/GenBank/DDBJ whole genome shotgun (WGS) entry which is preliminary data.</text>
</comment>
<feature type="compositionally biased region" description="Low complexity" evidence="1">
    <location>
        <begin position="675"/>
        <end position="688"/>
    </location>
</feature>
<feature type="region of interest" description="Disordered" evidence="1">
    <location>
        <begin position="767"/>
        <end position="817"/>
    </location>
</feature>
<dbReference type="RefSeq" id="XP_015657600.1">
    <property type="nucleotide sequence ID" value="XM_015803775.1"/>
</dbReference>
<dbReference type="GeneID" id="26905955"/>
<reference evidence="2 3" key="1">
    <citation type="submission" date="2015-07" db="EMBL/GenBank/DDBJ databases">
        <title>High-quality genome of monoxenous trypanosomatid Leptomonas pyrrhocoris.</title>
        <authorList>
            <person name="Flegontov P."/>
            <person name="Butenko A."/>
            <person name="Firsov S."/>
            <person name="Vlcek C."/>
            <person name="Logacheva M.D."/>
            <person name="Field M."/>
            <person name="Filatov D."/>
            <person name="Flegontova O."/>
            <person name="Gerasimov E."/>
            <person name="Jackson A.P."/>
            <person name="Kelly S."/>
            <person name="Opperdoes F."/>
            <person name="O'Reilly A."/>
            <person name="Votypka J."/>
            <person name="Yurchenko V."/>
            <person name="Lukes J."/>
        </authorList>
    </citation>
    <scope>NUCLEOTIDE SEQUENCE [LARGE SCALE GENOMIC DNA]</scope>
    <source>
        <strain evidence="2">H10</strain>
    </source>
</reference>
<dbReference type="RefSeq" id="XP_015657601.1">
    <property type="nucleotide sequence ID" value="XM_015803776.1"/>
</dbReference>
<feature type="region of interest" description="Disordered" evidence="1">
    <location>
        <begin position="331"/>
        <end position="376"/>
    </location>
</feature>
<accession>A0A0N0DUM6</accession>
<dbReference type="AlphaFoldDB" id="A0A0N0DUM6"/>
<dbReference type="VEuPathDB" id="TriTrypDB:LpyrH10_11_1300"/>
<gene>
    <name evidence="2" type="ORF">ABB37_05665</name>
</gene>
<keyword evidence="3" id="KW-1185">Reference proteome</keyword>
<evidence type="ECO:0000313" key="3">
    <source>
        <dbReference type="Proteomes" id="UP000037923"/>
    </source>
</evidence>
<feature type="compositionally biased region" description="Basic and acidic residues" evidence="1">
    <location>
        <begin position="407"/>
        <end position="435"/>
    </location>
</feature>
<dbReference type="OrthoDB" id="265021at2759"/>
<feature type="compositionally biased region" description="Polar residues" evidence="1">
    <location>
        <begin position="388"/>
        <end position="398"/>
    </location>
</feature>
<organism evidence="2 3">
    <name type="scientific">Leptomonas pyrrhocoris</name>
    <name type="common">Firebug parasite</name>
    <dbReference type="NCBI Taxonomy" id="157538"/>
    <lineage>
        <taxon>Eukaryota</taxon>
        <taxon>Discoba</taxon>
        <taxon>Euglenozoa</taxon>
        <taxon>Kinetoplastea</taxon>
        <taxon>Metakinetoplastina</taxon>
        <taxon>Trypanosomatida</taxon>
        <taxon>Trypanosomatidae</taxon>
        <taxon>Leishmaniinae</taxon>
        <taxon>Leptomonas</taxon>
    </lineage>
</organism>
<feature type="compositionally biased region" description="Acidic residues" evidence="1">
    <location>
        <begin position="600"/>
        <end position="620"/>
    </location>
</feature>
<feature type="compositionally biased region" description="Basic and acidic residues" evidence="1">
    <location>
        <begin position="770"/>
        <end position="787"/>
    </location>
</feature>
<feature type="region of interest" description="Disordered" evidence="1">
    <location>
        <begin position="388"/>
        <end position="446"/>
    </location>
</feature>
<name>A0A0N0DUM6_LEPPY</name>
<protein>
    <submittedName>
        <fullName evidence="2">Uncharacterized protein</fullName>
    </submittedName>
</protein>
<evidence type="ECO:0000256" key="1">
    <source>
        <dbReference type="SAM" id="MobiDB-lite"/>
    </source>
</evidence>
<dbReference type="EMBL" id="LGTL01000011">
    <property type="protein sequence ID" value="KPA79162.1"/>
    <property type="molecule type" value="Genomic_DNA"/>
</dbReference>
<sequence length="863" mass="95381">MHVAPINETAFFSKSHHPILEEDSRGRCVPTPKQTLEAVQRYRSGCMSALTELHAIQRHVSAPSTRTHSAEVPQLQRNYRLLEARLSEALGVQAAYMKEVATQQRQRERDGVVGEYMWTTRLLVEQEAAERVHLGKLYDYVTSTAPLQLQNNHRDRGDKELRKDSTSANPPPTSSGFRTPTRTRRPPQGDGAVLRLTAEKEALLLELQQQSSRTETLLQAQMRDLQAAHARALAQMVARHEAERSVWETRSHETEKLVQELQQECACQQGELRRCHDQRREAQQYATITHDGLQQQLKDTTKKMWQLQLANDHLDAKARVLQRELEELRVGRSPIQARPTTPSRPPPSESLASLSENDALHRKEERPRATKPTPAACLIGVPAAARMTQATKTATSVPRISRLPDPPLRRTTDDVRHGDPLRRSNHEDGNRKAARDNTMAEEAEEGTVDPSVWLAYDARSLVSGTTPTRSDGRRYAWGEVRRASLPSFPVSNIPFAQRSSAVGDAAEADFSYMSEDPTGYASTEVHSHMSAMTAAAAAAATGDESQGSGVRYSPLPLSHTASAQRQLSLERTPVVVPPQRVPHSSHDESFINTATHDVEVDTDDDDNEPISSYEEEENEGEEGRVSPPRQASHPAQKLRRQQPPQFSSSGEADIEERGGGRGVPFTRSRSSPHMAPLAASTPPSSRSRANSDVGEGGEADDVCPPLTAPHGAVGNTSQGGRSSKGSETAAEEEDSSTVLPPSSSRAWLENARREVLQHMAALESEVQEVTARHDAAQRQRRRERDIIRVNATSLHTSPVAKKHGGDEEDGSGNASDVDCALEQLHIAQQEDDDELAQYYAEVNHKRGELERCLRVVGERLAPH</sequence>
<feature type="compositionally biased region" description="Polar residues" evidence="1">
    <location>
        <begin position="714"/>
        <end position="725"/>
    </location>
</feature>
<evidence type="ECO:0000313" key="2">
    <source>
        <dbReference type="EMBL" id="KPA79162.1"/>
    </source>
</evidence>
<feature type="compositionally biased region" description="Basic and acidic residues" evidence="1">
    <location>
        <begin position="152"/>
        <end position="165"/>
    </location>
</feature>
<dbReference type="EMBL" id="LGTL01000011">
    <property type="protein sequence ID" value="KPA79161.1"/>
    <property type="molecule type" value="Genomic_DNA"/>
</dbReference>
<feature type="region of interest" description="Disordered" evidence="1">
    <location>
        <begin position="148"/>
        <end position="190"/>
    </location>
</feature>
<dbReference type="OMA" id="CMAAMLE"/>
<dbReference type="Proteomes" id="UP000037923">
    <property type="component" value="Unassembled WGS sequence"/>
</dbReference>
<proteinExistence type="predicted"/>
<feature type="compositionally biased region" description="Basic and acidic residues" evidence="1">
    <location>
        <begin position="358"/>
        <end position="368"/>
    </location>
</feature>
<feature type="region of interest" description="Disordered" evidence="1">
    <location>
        <begin position="561"/>
        <end position="746"/>
    </location>
</feature>